<dbReference type="EMBL" id="JZWS01000051">
    <property type="protein sequence ID" value="KJR78778.1"/>
    <property type="molecule type" value="Genomic_DNA"/>
</dbReference>
<comment type="caution">
    <text evidence="1">The sequence shown here is derived from an EMBL/GenBank/DDBJ whole genome shotgun (WGS) entry which is preliminary data.</text>
</comment>
<sequence>MRLLLAYTAEDELKPLLPLLNGEVARGVELEPKKVSVDEVKFNHGDFDLFFIHLPLFLYVKGVKVISNGAYVLESLGIEGDNYSSVCVDSSSSTEFYLVKLLLNPKAIPKRSGDCSRISREKGNLSELWKEECGDLPIVISLIGSTRLSTDDLLKLKVVIRESASIQERKGEIKSYSKELGLKGREALDCFFKLCKKKGVCGEVTYDLL</sequence>
<accession>A0A0F2LMF4</accession>
<reference evidence="1" key="1">
    <citation type="submission" date="2015-03" db="EMBL/GenBank/DDBJ databases">
        <title>Metagenome Sequencing of an Archaeal-Dominated Microbial Community from a Hot Spring at the Los Azufres Geothermal Field, Mexico.</title>
        <authorList>
            <person name="Servin-Garciduenas L.E."/>
            <person name="Martinez-Romero E."/>
        </authorList>
    </citation>
    <scope>NUCLEOTIDE SEQUENCE [LARGE SCALE GENOMIC DNA]</scope>
    <source>
        <strain evidence="1">AZ1-454</strain>
    </source>
</reference>
<dbReference type="EMBL" id="JZWS02000001">
    <property type="protein sequence ID" value="MCL7342969.1"/>
    <property type="molecule type" value="Genomic_DNA"/>
</dbReference>
<dbReference type="AlphaFoldDB" id="A0A0F2LMF4"/>
<protein>
    <submittedName>
        <fullName evidence="1">Uncharacterized protein</fullName>
    </submittedName>
</protein>
<dbReference type="PATRIC" id="fig|1326980.8.peg.1807"/>
<evidence type="ECO:0000313" key="2">
    <source>
        <dbReference type="EMBL" id="MCL7342969.1"/>
    </source>
</evidence>
<gene>
    <name evidence="2" type="ORF">TQ35_000050</name>
    <name evidence="1" type="ORF">TQ35_05440</name>
</gene>
<reference evidence="2" key="2">
    <citation type="submission" date="2022-05" db="EMBL/GenBank/DDBJ databases">
        <title>Metagenome Sequencing of an Archaeal-Dominated Microbial Community from a Hot Spring at the Los Azufres Geothermal Field, Mexico.</title>
        <authorList>
            <person name="Marin-Paredes R."/>
            <person name="Martinez-Romero E."/>
            <person name="Servin-Garciduenas L.E."/>
        </authorList>
    </citation>
    <scope>NUCLEOTIDE SEQUENCE</scope>
    <source>
        <strain evidence="2">AZ1-454</strain>
    </source>
</reference>
<evidence type="ECO:0000313" key="1">
    <source>
        <dbReference type="EMBL" id="KJR78778.1"/>
    </source>
</evidence>
<name>A0A0F2LMF4_9CREN</name>
<proteinExistence type="predicted"/>
<organism evidence="1">
    <name type="scientific">Candidatus Aramenus sulfurataquae</name>
    <dbReference type="NCBI Taxonomy" id="1326980"/>
    <lineage>
        <taxon>Archaea</taxon>
        <taxon>Thermoproteota</taxon>
        <taxon>Thermoprotei</taxon>
        <taxon>Sulfolobales</taxon>
        <taxon>Sulfolobaceae</taxon>
        <taxon>Candidatus Aramenus</taxon>
    </lineage>
</organism>